<keyword evidence="2" id="KW-1185">Reference proteome</keyword>
<name>A0A4C1SAE8_EUMVA</name>
<dbReference type="EMBL" id="BGZK01000002">
    <property type="protein sequence ID" value="GBO99172.1"/>
    <property type="molecule type" value="Genomic_DNA"/>
</dbReference>
<protein>
    <submittedName>
        <fullName evidence="1">Uncharacterized protein</fullName>
    </submittedName>
</protein>
<sequence length="81" mass="9247">MPTRHIFRKLPTVTSTRVQGELTPHTIQYLKTASLAEQREIAARKLDLTSWPHVRRPRAELAAAASLVRFRRSTIAAVPRF</sequence>
<proteinExistence type="predicted"/>
<dbReference type="Proteomes" id="UP000299102">
    <property type="component" value="Unassembled WGS sequence"/>
</dbReference>
<accession>A0A4C1SAE8</accession>
<evidence type="ECO:0000313" key="2">
    <source>
        <dbReference type="Proteomes" id="UP000299102"/>
    </source>
</evidence>
<reference evidence="1 2" key="1">
    <citation type="journal article" date="2019" name="Commun. Biol.">
        <title>The bagworm genome reveals a unique fibroin gene that provides high tensile strength.</title>
        <authorList>
            <person name="Kono N."/>
            <person name="Nakamura H."/>
            <person name="Ohtoshi R."/>
            <person name="Tomita M."/>
            <person name="Numata K."/>
            <person name="Arakawa K."/>
        </authorList>
    </citation>
    <scope>NUCLEOTIDE SEQUENCE [LARGE SCALE GENOMIC DNA]</scope>
</reference>
<organism evidence="1 2">
    <name type="scientific">Eumeta variegata</name>
    <name type="common">Bagworm moth</name>
    <name type="synonym">Eumeta japonica</name>
    <dbReference type="NCBI Taxonomy" id="151549"/>
    <lineage>
        <taxon>Eukaryota</taxon>
        <taxon>Metazoa</taxon>
        <taxon>Ecdysozoa</taxon>
        <taxon>Arthropoda</taxon>
        <taxon>Hexapoda</taxon>
        <taxon>Insecta</taxon>
        <taxon>Pterygota</taxon>
        <taxon>Neoptera</taxon>
        <taxon>Endopterygota</taxon>
        <taxon>Lepidoptera</taxon>
        <taxon>Glossata</taxon>
        <taxon>Ditrysia</taxon>
        <taxon>Tineoidea</taxon>
        <taxon>Psychidae</taxon>
        <taxon>Oiketicinae</taxon>
        <taxon>Eumeta</taxon>
    </lineage>
</organism>
<evidence type="ECO:0000313" key="1">
    <source>
        <dbReference type="EMBL" id="GBO99172.1"/>
    </source>
</evidence>
<comment type="caution">
    <text evidence="1">The sequence shown here is derived from an EMBL/GenBank/DDBJ whole genome shotgun (WGS) entry which is preliminary data.</text>
</comment>
<dbReference type="AlphaFoldDB" id="A0A4C1SAE8"/>
<gene>
    <name evidence="1" type="ORF">EVAR_479_1</name>
</gene>